<reference evidence="2 3" key="1">
    <citation type="submission" date="2019-03" db="EMBL/GenBank/DDBJ databases">
        <title>Genomic Encyclopedia of Type Strains, Phase IV (KMG-IV): sequencing the most valuable type-strain genomes for metagenomic binning, comparative biology and taxonomic classification.</title>
        <authorList>
            <person name="Goeker M."/>
        </authorList>
    </citation>
    <scope>NUCLEOTIDE SEQUENCE [LARGE SCALE GENOMIC DNA]</scope>
    <source>
        <strain evidence="2 3">DSM 21153</strain>
    </source>
</reference>
<dbReference type="AlphaFoldDB" id="A0A4R1YXT6"/>
<organism evidence="2 3">
    <name type="scientific">Rhodovulum steppense</name>
    <dbReference type="NCBI Taxonomy" id="540251"/>
    <lineage>
        <taxon>Bacteria</taxon>
        <taxon>Pseudomonadati</taxon>
        <taxon>Pseudomonadota</taxon>
        <taxon>Alphaproteobacteria</taxon>
        <taxon>Rhodobacterales</taxon>
        <taxon>Paracoccaceae</taxon>
        <taxon>Rhodovulum</taxon>
    </lineage>
</organism>
<evidence type="ECO:0000313" key="2">
    <source>
        <dbReference type="EMBL" id="TCM86039.1"/>
    </source>
</evidence>
<keyword evidence="1" id="KW-0812">Transmembrane</keyword>
<dbReference type="Proteomes" id="UP000295277">
    <property type="component" value="Unassembled WGS sequence"/>
</dbReference>
<sequence length="181" mass="19064">MNAHGGVVYCGATMAFTAAYWALWTCRPRVIAMLGCDMVYPQSGPTHFYGTGRADPLRDDITLQSLEAKSARLMVLAAAAGCAMVNLSTGKSRLVFPHATPASLPRAPGRFDARAALDREAALGYRAPEGLGWNDPARFDPAELRALDALWLAAAGQDADCMDIPPAAADSPAGTGRRAEG</sequence>
<comment type="caution">
    <text evidence="2">The sequence shown here is derived from an EMBL/GenBank/DDBJ whole genome shotgun (WGS) entry which is preliminary data.</text>
</comment>
<name>A0A4R1YXT6_9RHOB</name>
<keyword evidence="1" id="KW-0472">Membrane</keyword>
<protein>
    <submittedName>
        <fullName evidence="2">Uncharacterized protein</fullName>
    </submittedName>
</protein>
<accession>A0A4R1YXT6</accession>
<keyword evidence="1" id="KW-1133">Transmembrane helix</keyword>
<keyword evidence="3" id="KW-1185">Reference proteome</keyword>
<evidence type="ECO:0000313" key="3">
    <source>
        <dbReference type="Proteomes" id="UP000295277"/>
    </source>
</evidence>
<evidence type="ECO:0000256" key="1">
    <source>
        <dbReference type="SAM" id="Phobius"/>
    </source>
</evidence>
<gene>
    <name evidence="2" type="ORF">EV216_1053</name>
</gene>
<proteinExistence type="predicted"/>
<feature type="transmembrane region" description="Helical" evidence="1">
    <location>
        <begin position="6"/>
        <end position="24"/>
    </location>
</feature>
<dbReference type="EMBL" id="SLVM01000005">
    <property type="protein sequence ID" value="TCM86039.1"/>
    <property type="molecule type" value="Genomic_DNA"/>
</dbReference>